<keyword evidence="1" id="KW-0175">Coiled coil</keyword>
<evidence type="ECO:0008006" key="5">
    <source>
        <dbReference type="Google" id="ProtNLM"/>
    </source>
</evidence>
<dbReference type="AlphaFoldDB" id="A0A1D9GLZ3"/>
<accession>A0A1D9GLZ3</accession>
<keyword evidence="4" id="KW-1185">Reference proteome</keyword>
<evidence type="ECO:0000256" key="2">
    <source>
        <dbReference type="SAM" id="MobiDB-lite"/>
    </source>
</evidence>
<protein>
    <recommendedName>
        <fullName evidence="5">Bacteriophage tail tape measure C-terminal domain-containing protein</fullName>
    </recommendedName>
</protein>
<evidence type="ECO:0000313" key="4">
    <source>
        <dbReference type="Proteomes" id="UP000177445"/>
    </source>
</evidence>
<proteinExistence type="predicted"/>
<dbReference type="Proteomes" id="UP000177445">
    <property type="component" value="Chromosome"/>
</dbReference>
<dbReference type="STRING" id="1874317.BKP64_11005"/>
<dbReference type="EMBL" id="CP017715">
    <property type="protein sequence ID" value="AOY88657.1"/>
    <property type="molecule type" value="Genomic_DNA"/>
</dbReference>
<organism evidence="3 4">
    <name type="scientific">Marinobacter salinus</name>
    <dbReference type="NCBI Taxonomy" id="1874317"/>
    <lineage>
        <taxon>Bacteria</taxon>
        <taxon>Pseudomonadati</taxon>
        <taxon>Pseudomonadota</taxon>
        <taxon>Gammaproteobacteria</taxon>
        <taxon>Pseudomonadales</taxon>
        <taxon>Marinobacteraceae</taxon>
        <taxon>Marinobacter</taxon>
    </lineage>
</organism>
<evidence type="ECO:0000256" key="1">
    <source>
        <dbReference type="SAM" id="Coils"/>
    </source>
</evidence>
<feature type="region of interest" description="Disordered" evidence="2">
    <location>
        <begin position="371"/>
        <end position="395"/>
    </location>
</feature>
<feature type="coiled-coil region" evidence="1">
    <location>
        <begin position="397"/>
        <end position="424"/>
    </location>
</feature>
<sequence>MASKSLGTLTLDLIAKVGGFEAGMDKAARKSKKTSTQIEKHANSIAKAVAGMSVAAVGGLTAMVTSTAESAREIKNLSALSNASTQQFQKMAFAASRYGVEQDKVSDILKDTNDRIGDFIQTGGGPMADFFENIAPLVGVTADQFARLSGPEALQLYVDSLEKAGVSQKDMTFYMEAIAGDAAKLIPLLRDNGKAMKDLGDEAERTGNVFSDADFADLEKITASTDELQASLKGISNEVVLAAIPAINDLTSILSDESTLKSAQALGTAVVSAMNKAVEAVDGAIKVTQFLAEELAAMTAGAAADDIVRLEDELETLYSMLDNPTNRVRFFGKDGVVAYYDKDEIWQMIADTENKIVDFRNRLKSGSRAGPVIDLVDTPDTPNAPSSNGISRTGKAARDAAEGITELEKSLAEMRAELDPAMAEFDRYANQIDQIEQFNITAAEKEKLREAAFAEHQNRMIEIAGESRQEMFEQEASYWEQWMEAAEKNLENFDELSRTVIDNFATGFGNAFESVIFDAQSLDDALKGIGETILRSIVNAIGQMAAQWIALQAVQAVVGTSATAATVGQAAAASAAWSTPAALASLATAGANAIPASAAIVSTTSLAKGLSLAGMAHEGIDAIPNEGTWLLDKGERVMSSPQADDLDAFLASQKKNNGGGNGGAPIINVTEAPGRGGDIQSRRNEDGRFVIDIMVEQFNTHGPGSEAAQAAFGLKRQGY</sequence>
<feature type="compositionally biased region" description="Polar residues" evidence="2">
    <location>
        <begin position="380"/>
        <end position="391"/>
    </location>
</feature>
<reference evidence="3 4" key="1">
    <citation type="submission" date="2016-10" db="EMBL/GenBank/DDBJ databases">
        <title>Marinobacter salinus sp. nov., a moderately halophilic bacterium isolated from a tidal flat environment.</title>
        <authorList>
            <person name="Park S.-J."/>
        </authorList>
    </citation>
    <scope>NUCLEOTIDE SEQUENCE [LARGE SCALE GENOMIC DNA]</scope>
    <source>
        <strain evidence="3 4">Hb8</strain>
    </source>
</reference>
<feature type="region of interest" description="Disordered" evidence="2">
    <location>
        <begin position="655"/>
        <end position="682"/>
    </location>
</feature>
<dbReference type="OrthoDB" id="6349624at2"/>
<evidence type="ECO:0000313" key="3">
    <source>
        <dbReference type="EMBL" id="AOY88657.1"/>
    </source>
</evidence>
<dbReference type="RefSeq" id="WP_070969802.1">
    <property type="nucleotide sequence ID" value="NZ_CP017715.1"/>
</dbReference>
<dbReference type="KEGG" id="msq:BKP64_11005"/>
<name>A0A1D9GLZ3_9GAMM</name>
<gene>
    <name evidence="3" type="ORF">BKP64_11005</name>
</gene>